<protein>
    <recommendedName>
        <fullName evidence="1">GDPGP1-like N-terminal domain-containing protein</fullName>
    </recommendedName>
</protein>
<reference evidence="2 3" key="1">
    <citation type="submission" date="2019-07" db="EMBL/GenBank/DDBJ databases">
        <title>The pathways for chlorine oxyanion respiration interact through the shared metabolite chlorate.</title>
        <authorList>
            <person name="Barnum T.P."/>
            <person name="Cheng Y."/>
            <person name="Hill K.A."/>
            <person name="Lucas L.N."/>
            <person name="Carlson H.K."/>
            <person name="Coates J.D."/>
        </authorList>
    </citation>
    <scope>NUCLEOTIDE SEQUENCE [LARGE SCALE GENOMIC DNA]</scope>
    <source>
        <strain evidence="2 3">BK-1</strain>
    </source>
</reference>
<dbReference type="Pfam" id="PF26217">
    <property type="entry name" value="GDPGP1_N"/>
    <property type="match status" value="1"/>
</dbReference>
<accession>A0A558DV62</accession>
<dbReference type="Proteomes" id="UP000316649">
    <property type="component" value="Unassembled WGS sequence"/>
</dbReference>
<comment type="caution">
    <text evidence="2">The sequence shown here is derived from an EMBL/GenBank/DDBJ whole genome shotgun (WGS) entry which is preliminary data.</text>
</comment>
<organism evidence="2 3">
    <name type="scientific">Sedimenticola selenatireducens</name>
    <dbReference type="NCBI Taxonomy" id="191960"/>
    <lineage>
        <taxon>Bacteria</taxon>
        <taxon>Pseudomonadati</taxon>
        <taxon>Pseudomonadota</taxon>
        <taxon>Gammaproteobacteria</taxon>
        <taxon>Chromatiales</taxon>
        <taxon>Sedimenticolaceae</taxon>
        <taxon>Sedimenticola</taxon>
    </lineage>
</organism>
<dbReference type="EMBL" id="VMNH01000016">
    <property type="protein sequence ID" value="TVO72529.1"/>
    <property type="molecule type" value="Genomic_DNA"/>
</dbReference>
<evidence type="ECO:0000313" key="2">
    <source>
        <dbReference type="EMBL" id="TVO72529.1"/>
    </source>
</evidence>
<dbReference type="OrthoDB" id="8566506at2"/>
<name>A0A558DV62_9GAMM</name>
<gene>
    <name evidence="2" type="ORF">FHP88_13140</name>
</gene>
<feature type="domain" description="GDPGP1-like N-terminal" evidence="1">
    <location>
        <begin position="104"/>
        <end position="226"/>
    </location>
</feature>
<proteinExistence type="predicted"/>
<evidence type="ECO:0000259" key="1">
    <source>
        <dbReference type="Pfam" id="PF26217"/>
    </source>
</evidence>
<evidence type="ECO:0000313" key="3">
    <source>
        <dbReference type="Proteomes" id="UP000316649"/>
    </source>
</evidence>
<dbReference type="RefSeq" id="WP_144359532.1">
    <property type="nucleotide sequence ID" value="NZ_VMNH01000016.1"/>
</dbReference>
<keyword evidence="3" id="KW-1185">Reference proteome</keyword>
<sequence>MTEIAHFDSVDAYQEAFVSGLRVMLQGYDELGVFILVLANAMIDPETWDALSGPLQTKFARLSSFHAGSLDDAKDDRMVFQQLIAFGFDKLGPIRLREAGPWEVQFNPLRALRPARLIQQQVQGISAPFNPDEFHFAKPFLRKEIFWRGKLVGRDVSLLYNKFPFVQRLGLLVLEPREGRPQFLQRADHDYSWRLLDQLGRTLPGVGLGYNSFAAFASVNHLHFHLFIRDALLPIAADLWQHNGGGEPYPASCTRFTSSGAAWEYLQDLHGRKIPYNLVMYPGVLYVLPRLRQGERSIAPWSGGYGWYEMAGGCVPQGEQYFSRLTELQLADELRAVSVMP</sequence>
<dbReference type="AlphaFoldDB" id="A0A558DV62"/>
<dbReference type="InterPro" id="IPR058866">
    <property type="entry name" value="GDPGP1_N"/>
</dbReference>